<dbReference type="RefSeq" id="WP_045457170.1">
    <property type="nucleotide sequence ID" value="NZ_BBLT01000001.1"/>
</dbReference>
<dbReference type="SMART" id="SM00448">
    <property type="entry name" value="REC"/>
    <property type="match status" value="3"/>
</dbReference>
<dbReference type="STRING" id="153721.MYP_175"/>
<keyword evidence="9" id="KW-1133">Transmembrane helix</keyword>
<evidence type="ECO:0000256" key="4">
    <source>
        <dbReference type="ARBA" id="ARBA00022679"/>
    </source>
</evidence>
<keyword evidence="9" id="KW-0472">Membrane</keyword>
<dbReference type="PANTHER" id="PTHR45339">
    <property type="entry name" value="HYBRID SIGNAL TRANSDUCTION HISTIDINE KINASE J"/>
    <property type="match status" value="1"/>
</dbReference>
<dbReference type="AlphaFoldDB" id="A0A098L9B3"/>
<dbReference type="Gene3D" id="3.40.50.2300">
    <property type="match status" value="3"/>
</dbReference>
<evidence type="ECO:0000313" key="13">
    <source>
        <dbReference type="Proteomes" id="UP000030185"/>
    </source>
</evidence>
<dbReference type="Gene3D" id="1.10.287.130">
    <property type="match status" value="1"/>
</dbReference>
<keyword evidence="6" id="KW-0902">Two-component regulatory system</keyword>
<dbReference type="CDD" id="cd00156">
    <property type="entry name" value="REC"/>
    <property type="match status" value="1"/>
</dbReference>
<evidence type="ECO:0000313" key="12">
    <source>
        <dbReference type="EMBL" id="GAL82949.1"/>
    </source>
</evidence>
<feature type="transmembrane region" description="Helical" evidence="9">
    <location>
        <begin position="15"/>
        <end position="36"/>
    </location>
</feature>
<feature type="modified residue" description="4-aspartylphosphate" evidence="7">
    <location>
        <position position="819"/>
    </location>
</feature>
<dbReference type="SUPFAM" id="SSF55874">
    <property type="entry name" value="ATPase domain of HSP90 chaperone/DNA topoisomerase II/histidine kinase"/>
    <property type="match status" value="1"/>
</dbReference>
<dbReference type="CDD" id="cd00082">
    <property type="entry name" value="HisKA"/>
    <property type="match status" value="1"/>
</dbReference>
<dbReference type="EMBL" id="BBLT01000001">
    <property type="protein sequence ID" value="GAL82949.1"/>
    <property type="molecule type" value="Genomic_DNA"/>
</dbReference>
<dbReference type="InterPro" id="IPR003594">
    <property type="entry name" value="HATPase_dom"/>
</dbReference>
<feature type="domain" description="Response regulatory" evidence="11">
    <location>
        <begin position="770"/>
        <end position="883"/>
    </location>
</feature>
<name>A0A098L9B3_9BACT</name>
<evidence type="ECO:0000256" key="1">
    <source>
        <dbReference type="ARBA" id="ARBA00000085"/>
    </source>
</evidence>
<comment type="catalytic activity">
    <reaction evidence="1">
        <text>ATP + protein L-histidine = ADP + protein N-phospho-L-histidine.</text>
        <dbReference type="EC" id="2.7.13.3"/>
    </reaction>
</comment>
<dbReference type="SUPFAM" id="SSF52172">
    <property type="entry name" value="CheY-like"/>
    <property type="match status" value="3"/>
</dbReference>
<dbReference type="PROSITE" id="PS50109">
    <property type="entry name" value="HIS_KIN"/>
    <property type="match status" value="1"/>
</dbReference>
<dbReference type="InterPro" id="IPR003018">
    <property type="entry name" value="GAF"/>
</dbReference>
<comment type="caution">
    <text evidence="12">The sequence shown here is derived from an EMBL/GenBank/DDBJ whole genome shotgun (WGS) entry which is preliminary data.</text>
</comment>
<dbReference type="SMART" id="SM00388">
    <property type="entry name" value="HisKA"/>
    <property type="match status" value="1"/>
</dbReference>
<feature type="coiled-coil region" evidence="8">
    <location>
        <begin position="409"/>
        <end position="492"/>
    </location>
</feature>
<keyword evidence="13" id="KW-1185">Reference proteome</keyword>
<evidence type="ECO:0000259" key="11">
    <source>
        <dbReference type="PROSITE" id="PS50110"/>
    </source>
</evidence>
<evidence type="ECO:0000256" key="3">
    <source>
        <dbReference type="ARBA" id="ARBA00022553"/>
    </source>
</evidence>
<dbReference type="OrthoDB" id="9811889at2"/>
<feature type="modified residue" description="4-aspartylphosphate" evidence="7">
    <location>
        <position position="1085"/>
    </location>
</feature>
<dbReference type="Pfam" id="PF00512">
    <property type="entry name" value="HisKA"/>
    <property type="match status" value="1"/>
</dbReference>
<evidence type="ECO:0000256" key="6">
    <source>
        <dbReference type="ARBA" id="ARBA00023012"/>
    </source>
</evidence>
<dbReference type="InterPro" id="IPR007891">
    <property type="entry name" value="CHASE3"/>
</dbReference>
<dbReference type="PANTHER" id="PTHR45339:SF1">
    <property type="entry name" value="HYBRID SIGNAL TRANSDUCTION HISTIDINE KINASE J"/>
    <property type="match status" value="1"/>
</dbReference>
<keyword evidence="5 12" id="KW-0418">Kinase</keyword>
<reference evidence="12 13" key="1">
    <citation type="submission" date="2014-09" db="EMBL/GenBank/DDBJ databases">
        <title>Sporocytophaga myxococcoides PG-01 genome sequencing.</title>
        <authorList>
            <person name="Liu L."/>
            <person name="Gao P.J."/>
            <person name="Chen G.J."/>
            <person name="Wang L.S."/>
        </authorList>
    </citation>
    <scope>NUCLEOTIDE SEQUENCE [LARGE SCALE GENOMIC DNA]</scope>
    <source>
        <strain evidence="12 13">PG-01</strain>
    </source>
</reference>
<dbReference type="eggNOG" id="COG0745">
    <property type="taxonomic scope" value="Bacteria"/>
</dbReference>
<dbReference type="Pfam" id="PF02518">
    <property type="entry name" value="HATPase_c"/>
    <property type="match status" value="1"/>
</dbReference>
<protein>
    <recommendedName>
        <fullName evidence="2">histidine kinase</fullName>
        <ecNumber evidence="2">2.7.13.3</ecNumber>
    </recommendedName>
</protein>
<evidence type="ECO:0000256" key="5">
    <source>
        <dbReference type="ARBA" id="ARBA00022777"/>
    </source>
</evidence>
<keyword evidence="9" id="KW-0812">Transmembrane</keyword>
<gene>
    <name evidence="12" type="ORF">MYP_175</name>
</gene>
<dbReference type="InterPro" id="IPR036097">
    <property type="entry name" value="HisK_dim/P_sf"/>
</dbReference>
<evidence type="ECO:0000256" key="2">
    <source>
        <dbReference type="ARBA" id="ARBA00012438"/>
    </source>
</evidence>
<dbReference type="PROSITE" id="PS50110">
    <property type="entry name" value="RESPONSE_REGULATORY"/>
    <property type="match status" value="3"/>
</dbReference>
<dbReference type="InterPro" id="IPR036890">
    <property type="entry name" value="HATPase_C_sf"/>
</dbReference>
<dbReference type="SUPFAM" id="SSF47384">
    <property type="entry name" value="Homodimeric domain of signal transducing histidine kinase"/>
    <property type="match status" value="1"/>
</dbReference>
<feature type="coiled-coil region" evidence="8">
    <location>
        <begin position="206"/>
        <end position="244"/>
    </location>
</feature>
<sequence length="1155" mass="131361">MLPFEKFGLNKKIRLGLGFSIVLLILSSCLSFYTILKLIEQSSWVDHTNEVLINIESTIAELRGAETGQRGYIITKDEQFLEPYRNAAKRVEINIAKLKELTADNEYQRRSIDTLERLVGNRFERLNLVLEQFKKDKTQVSYSDMVVGKKMMDEIRSMYTNMRIEEQRLLKSRIATAHKYYRLSPIIIVVSSLIAITLAGVSFYFINNDIKNREIVQQELKTLNNQLENSNEILIKNRNEISNQNYLLQANAQINDLLRGERDLNMLSSKVLSYLTEFMKAQSGIIYLVQEDGSFQLAETYAFEANVNVPNKFYPGEGLLGQCALQKKVQLINDISVQNIKINSGLAAFDVAEILIVPFYHSEKTTAIVELLSKGKFNQLDLQFIYSIGSTISIFINGIISEMKTYELLSETQNQAEELETQQEELRIMNDELREQRDKLQASDEELRASEEELQEKNAELELQNEAINTKNKALEDARQALQLKVNQVEVISQYKSDFLANMSHELRTPLNSILILSSLLKDNKNKTLSKKEVEQAGIIERSGNDLLKLINQILDLAKVESGKVKLELGDFKPNEFKMDHQFKELAKEKNINFKFLIQKGLPDVIYTDKFRVEQVLKNLLSNAFKFTPDNGTIEYSIRPVTESSKKFLNPDLNNKKVVAFVVKDTGIGIPPDKLDLIFEAFQQADPSTTRKYGGSGLGLTISRDIAILLGGEIQVESIVGKGSQFTLYLPERADETNLEEAVLVPEKYVSLSDESSATKSIPTGNSSKSILIVEDDVYFSRILEDFAKSKGYEVTVIHKGNEVIDIAKENNFAAILLDVQLPDMNGWEVLKWLKHNPLLKDIPVHMMSAYDKETYHNHLGQENFIPKPVALETLDQAFNKIGLNIGKDVMKVLIVEDNENESIAVKDLLKSQGIESDNAFNGAEALEYLRKEKYDGIILDIKLPDYNGYDLLEFIKKDNNLKEMPVIIYSGKDLSIDEEAKFKRYADTIIVKTEYSYTRLLEEVKLFMHNMGASIEKSSRSSMIHRDMLLKDKKVLIADDDMRNIYSLTNVLEDQGMNVVVAYDGRQAIEELDSNPDTDIVLMDIMMPEMDGIDATKSIRSRSEYRNLPIIAITAKAMTGDKEKCIAAGVSDYISKPIELPKLLSLMRVWLYKS</sequence>
<feature type="domain" description="Response regulatory" evidence="11">
    <location>
        <begin position="1035"/>
        <end position="1152"/>
    </location>
</feature>
<dbReference type="Gene3D" id="3.30.450.40">
    <property type="match status" value="1"/>
</dbReference>
<feature type="modified residue" description="4-aspartylphosphate" evidence="7">
    <location>
        <position position="941"/>
    </location>
</feature>
<dbReference type="Pfam" id="PF05227">
    <property type="entry name" value="CHASE3"/>
    <property type="match status" value="1"/>
</dbReference>
<dbReference type="SMART" id="SM00387">
    <property type="entry name" value="HATPase_c"/>
    <property type="match status" value="1"/>
</dbReference>
<dbReference type="CDD" id="cd17546">
    <property type="entry name" value="REC_hyHK_CKI1_RcsC-like"/>
    <property type="match status" value="1"/>
</dbReference>
<dbReference type="CDD" id="cd17574">
    <property type="entry name" value="REC_OmpR"/>
    <property type="match status" value="1"/>
</dbReference>
<dbReference type="GO" id="GO:0000155">
    <property type="term" value="F:phosphorelay sensor kinase activity"/>
    <property type="evidence" value="ECO:0007669"/>
    <property type="project" value="InterPro"/>
</dbReference>
<dbReference type="eggNOG" id="COG5002">
    <property type="taxonomic scope" value="Bacteria"/>
</dbReference>
<organism evidence="12 13">
    <name type="scientific">Sporocytophaga myxococcoides</name>
    <dbReference type="NCBI Taxonomy" id="153721"/>
    <lineage>
        <taxon>Bacteria</taxon>
        <taxon>Pseudomonadati</taxon>
        <taxon>Bacteroidota</taxon>
        <taxon>Cytophagia</taxon>
        <taxon>Cytophagales</taxon>
        <taxon>Cytophagaceae</taxon>
        <taxon>Sporocytophaga</taxon>
    </lineage>
</organism>
<proteinExistence type="predicted"/>
<dbReference type="InterPro" id="IPR029016">
    <property type="entry name" value="GAF-like_dom_sf"/>
</dbReference>
<evidence type="ECO:0000256" key="8">
    <source>
        <dbReference type="SAM" id="Coils"/>
    </source>
</evidence>
<evidence type="ECO:0000256" key="7">
    <source>
        <dbReference type="PROSITE-ProRule" id="PRU00169"/>
    </source>
</evidence>
<dbReference type="InterPro" id="IPR003661">
    <property type="entry name" value="HisK_dim/P_dom"/>
</dbReference>
<feature type="transmembrane region" description="Helical" evidence="9">
    <location>
        <begin position="180"/>
        <end position="206"/>
    </location>
</feature>
<accession>A0A098L9B3</accession>
<dbReference type="SUPFAM" id="SSF55781">
    <property type="entry name" value="GAF domain-like"/>
    <property type="match status" value="1"/>
</dbReference>
<dbReference type="InterPro" id="IPR005467">
    <property type="entry name" value="His_kinase_dom"/>
</dbReference>
<keyword evidence="4" id="KW-0808">Transferase</keyword>
<feature type="domain" description="Response regulatory" evidence="11">
    <location>
        <begin position="892"/>
        <end position="1008"/>
    </location>
</feature>
<dbReference type="InterPro" id="IPR001789">
    <property type="entry name" value="Sig_transdc_resp-reg_receiver"/>
</dbReference>
<dbReference type="Proteomes" id="UP000030185">
    <property type="component" value="Unassembled WGS sequence"/>
</dbReference>
<dbReference type="CDD" id="cd19410">
    <property type="entry name" value="HK9-like_sensor"/>
    <property type="match status" value="1"/>
</dbReference>
<dbReference type="EC" id="2.7.13.3" evidence="2"/>
<dbReference type="Pfam" id="PF00072">
    <property type="entry name" value="Response_reg"/>
    <property type="match status" value="3"/>
</dbReference>
<feature type="domain" description="Histidine kinase" evidence="10">
    <location>
        <begin position="502"/>
        <end position="734"/>
    </location>
</feature>
<dbReference type="PRINTS" id="PR00344">
    <property type="entry name" value="BCTRLSENSOR"/>
</dbReference>
<dbReference type="CDD" id="cd16922">
    <property type="entry name" value="HATPase_EvgS-ArcB-TorS-like"/>
    <property type="match status" value="1"/>
</dbReference>
<dbReference type="eggNOG" id="COG0784">
    <property type="taxonomic scope" value="Bacteria"/>
</dbReference>
<dbReference type="Pfam" id="PF13185">
    <property type="entry name" value="GAF_2"/>
    <property type="match status" value="1"/>
</dbReference>
<dbReference type="InterPro" id="IPR004358">
    <property type="entry name" value="Sig_transdc_His_kin-like_C"/>
</dbReference>
<keyword evidence="3 7" id="KW-0597">Phosphoprotein</keyword>
<evidence type="ECO:0000259" key="10">
    <source>
        <dbReference type="PROSITE" id="PS50109"/>
    </source>
</evidence>
<dbReference type="PROSITE" id="PS51257">
    <property type="entry name" value="PROKAR_LIPOPROTEIN"/>
    <property type="match status" value="1"/>
</dbReference>
<keyword evidence="8" id="KW-0175">Coiled coil</keyword>
<dbReference type="Gene3D" id="3.30.565.10">
    <property type="entry name" value="Histidine kinase-like ATPase, C-terminal domain"/>
    <property type="match status" value="1"/>
</dbReference>
<evidence type="ECO:0000256" key="9">
    <source>
        <dbReference type="SAM" id="Phobius"/>
    </source>
</evidence>
<dbReference type="FunFam" id="3.30.565.10:FF:000010">
    <property type="entry name" value="Sensor histidine kinase RcsC"/>
    <property type="match status" value="1"/>
</dbReference>
<dbReference type="InterPro" id="IPR011006">
    <property type="entry name" value="CheY-like_superfamily"/>
</dbReference>